<accession>A0AA40E172</accession>
<name>A0AA40E172_9PEZI</name>
<gene>
    <name evidence="1" type="ORF">B0H67DRAFT_640712</name>
</gene>
<organism evidence="1 2">
    <name type="scientific">Lasiosphaeris hirsuta</name>
    <dbReference type="NCBI Taxonomy" id="260670"/>
    <lineage>
        <taxon>Eukaryota</taxon>
        <taxon>Fungi</taxon>
        <taxon>Dikarya</taxon>
        <taxon>Ascomycota</taxon>
        <taxon>Pezizomycotina</taxon>
        <taxon>Sordariomycetes</taxon>
        <taxon>Sordariomycetidae</taxon>
        <taxon>Sordariales</taxon>
        <taxon>Lasiosphaeriaceae</taxon>
        <taxon>Lasiosphaeris</taxon>
    </lineage>
</organism>
<protein>
    <submittedName>
        <fullName evidence="1">Uncharacterized protein</fullName>
    </submittedName>
</protein>
<evidence type="ECO:0000313" key="2">
    <source>
        <dbReference type="Proteomes" id="UP001172102"/>
    </source>
</evidence>
<dbReference type="AlphaFoldDB" id="A0AA40E172"/>
<evidence type="ECO:0000313" key="1">
    <source>
        <dbReference type="EMBL" id="KAK0724144.1"/>
    </source>
</evidence>
<proteinExistence type="predicted"/>
<sequence length="631" mass="72208">MWRNPFGQDGRPLGMTDALGRQVRDDQIVVKESPMPANMGVQFLQFIERKSLPNGEQTTLPTLTKEEIALLGKPYNQWAPAPFNANPIRSETCMIRFVLATSGVDGLYDPARLFSGTAFQDFSYIAHDLEFSKNRLWNGLVPLSDRRWRQKRLDEPENLEKAIEYLEKAGEFMYFNLSRTVRKMRTAYNTAYGVLEHFDTVLEAHYRATNQQPERRAKAAHLWTEFYFSRTTFVSARVHAWYLKRADVLLENLMGQMRAVPLDPGGRVWNLPQKELLDKYRALLDYVNKADYTILFPLVGYKNELAHWRHLSNPPIVNWAAYNGSQPLKTYPPELEQRTGVQLQRMQWHLRQAIFRDSITRAACVDTQKELRGELLAVEFHEELWIASLKQWLEPLEEPNNGVLVSELRWGFVGYRLHYEHSDEEWALFQESFKNELAGWDEGVAGADAVKSKLAIKWIDGRELGILEGDVEAARGHFATGRQTDSDTFRGFLTPPAFLVADKASIDSYLKRPELPGQNLIDDADLGSWITVADFEFDAARAARDRESPGFNGSMRVLESVLIDDVWAGLWYGGNQLKTSWPIARDHPSQLYVGPTTAYQVENWNKFGGVIGATMSKAQAWERQGRFSSSV</sequence>
<comment type="caution">
    <text evidence="1">The sequence shown here is derived from an EMBL/GenBank/DDBJ whole genome shotgun (WGS) entry which is preliminary data.</text>
</comment>
<dbReference type="Proteomes" id="UP001172102">
    <property type="component" value="Unassembled WGS sequence"/>
</dbReference>
<dbReference type="EMBL" id="JAUKUA010000002">
    <property type="protein sequence ID" value="KAK0724144.1"/>
    <property type="molecule type" value="Genomic_DNA"/>
</dbReference>
<reference evidence="1" key="1">
    <citation type="submission" date="2023-06" db="EMBL/GenBank/DDBJ databases">
        <title>Genome-scale phylogeny and comparative genomics of the fungal order Sordariales.</title>
        <authorList>
            <consortium name="Lawrence Berkeley National Laboratory"/>
            <person name="Hensen N."/>
            <person name="Bonometti L."/>
            <person name="Westerberg I."/>
            <person name="Brannstrom I.O."/>
            <person name="Guillou S."/>
            <person name="Cros-Aarteil S."/>
            <person name="Calhoun S."/>
            <person name="Haridas S."/>
            <person name="Kuo A."/>
            <person name="Mondo S."/>
            <person name="Pangilinan J."/>
            <person name="Riley R."/>
            <person name="Labutti K."/>
            <person name="Andreopoulos B."/>
            <person name="Lipzen A."/>
            <person name="Chen C."/>
            <person name="Yanf M."/>
            <person name="Daum C."/>
            <person name="Ng V."/>
            <person name="Clum A."/>
            <person name="Steindorff A."/>
            <person name="Ohm R."/>
            <person name="Martin F."/>
            <person name="Silar P."/>
            <person name="Natvig D."/>
            <person name="Lalanne C."/>
            <person name="Gautier V."/>
            <person name="Ament-Velasquez S.L."/>
            <person name="Kruys A."/>
            <person name="Hutchinson M.I."/>
            <person name="Powell A.J."/>
            <person name="Barry K."/>
            <person name="Miller A.N."/>
            <person name="Grigoriev I.V."/>
            <person name="Debuchy R."/>
            <person name="Gladieux P."/>
            <person name="Thoren M.H."/>
            <person name="Johannesson H."/>
        </authorList>
    </citation>
    <scope>NUCLEOTIDE SEQUENCE</scope>
    <source>
        <strain evidence="1">SMH4607-1</strain>
    </source>
</reference>
<keyword evidence="2" id="KW-1185">Reference proteome</keyword>